<feature type="compositionally biased region" description="Basic and acidic residues" evidence="2">
    <location>
        <begin position="14"/>
        <end position="26"/>
    </location>
</feature>
<evidence type="ECO:0000313" key="4">
    <source>
        <dbReference type="Proteomes" id="UP000094455"/>
    </source>
</evidence>
<keyword evidence="4" id="KW-1185">Reference proteome</keyword>
<evidence type="ECO:0000256" key="1">
    <source>
        <dbReference type="SAM" id="Coils"/>
    </source>
</evidence>
<feature type="compositionally biased region" description="Polar residues" evidence="2">
    <location>
        <begin position="40"/>
        <end position="50"/>
    </location>
</feature>
<organism evidence="3 4">
    <name type="scientific">Pichia membranifaciens NRRL Y-2026</name>
    <dbReference type="NCBI Taxonomy" id="763406"/>
    <lineage>
        <taxon>Eukaryota</taxon>
        <taxon>Fungi</taxon>
        <taxon>Dikarya</taxon>
        <taxon>Ascomycota</taxon>
        <taxon>Saccharomycotina</taxon>
        <taxon>Pichiomycetes</taxon>
        <taxon>Pichiales</taxon>
        <taxon>Pichiaceae</taxon>
        <taxon>Pichia</taxon>
    </lineage>
</organism>
<dbReference type="OrthoDB" id="3994523at2759"/>
<evidence type="ECO:0000256" key="2">
    <source>
        <dbReference type="SAM" id="MobiDB-lite"/>
    </source>
</evidence>
<protein>
    <submittedName>
        <fullName evidence="3">Uncharacterized protein</fullName>
    </submittedName>
</protein>
<feature type="coiled-coil region" evidence="1">
    <location>
        <begin position="101"/>
        <end position="142"/>
    </location>
</feature>
<evidence type="ECO:0000313" key="3">
    <source>
        <dbReference type="EMBL" id="ODQ46255.1"/>
    </source>
</evidence>
<dbReference type="AlphaFoldDB" id="A0A1E3NJD3"/>
<dbReference type="Proteomes" id="UP000094455">
    <property type="component" value="Unassembled WGS sequence"/>
</dbReference>
<dbReference type="EMBL" id="KV454003">
    <property type="protein sequence ID" value="ODQ46255.1"/>
    <property type="molecule type" value="Genomic_DNA"/>
</dbReference>
<keyword evidence="1" id="KW-0175">Coiled coil</keyword>
<dbReference type="GeneID" id="30177802"/>
<dbReference type="RefSeq" id="XP_019017368.1">
    <property type="nucleotide sequence ID" value="XM_019161115.1"/>
</dbReference>
<proteinExistence type="predicted"/>
<gene>
    <name evidence="3" type="ORF">PICMEDRAFT_16170</name>
</gene>
<reference evidence="3 4" key="1">
    <citation type="journal article" date="2016" name="Proc. Natl. Acad. Sci. U.S.A.">
        <title>Comparative genomics of biotechnologically important yeasts.</title>
        <authorList>
            <person name="Riley R."/>
            <person name="Haridas S."/>
            <person name="Wolfe K.H."/>
            <person name="Lopes M.R."/>
            <person name="Hittinger C.T."/>
            <person name="Goeker M."/>
            <person name="Salamov A.A."/>
            <person name="Wisecaver J.H."/>
            <person name="Long T.M."/>
            <person name="Calvey C.H."/>
            <person name="Aerts A.L."/>
            <person name="Barry K.W."/>
            <person name="Choi C."/>
            <person name="Clum A."/>
            <person name="Coughlan A.Y."/>
            <person name="Deshpande S."/>
            <person name="Douglass A.P."/>
            <person name="Hanson S.J."/>
            <person name="Klenk H.-P."/>
            <person name="LaButti K.M."/>
            <person name="Lapidus A."/>
            <person name="Lindquist E.A."/>
            <person name="Lipzen A.M."/>
            <person name="Meier-Kolthoff J.P."/>
            <person name="Ohm R.A."/>
            <person name="Otillar R.P."/>
            <person name="Pangilinan J.L."/>
            <person name="Peng Y."/>
            <person name="Rokas A."/>
            <person name="Rosa C.A."/>
            <person name="Scheuner C."/>
            <person name="Sibirny A.A."/>
            <person name="Slot J.C."/>
            <person name="Stielow J.B."/>
            <person name="Sun H."/>
            <person name="Kurtzman C.P."/>
            <person name="Blackwell M."/>
            <person name="Grigoriev I.V."/>
            <person name="Jeffries T.W."/>
        </authorList>
    </citation>
    <scope>NUCLEOTIDE SEQUENCE [LARGE SCALE GENOMIC DNA]</scope>
    <source>
        <strain evidence="3 4">NRRL Y-2026</strain>
    </source>
</reference>
<feature type="region of interest" description="Disordered" evidence="2">
    <location>
        <begin position="1"/>
        <end position="99"/>
    </location>
</feature>
<feature type="compositionally biased region" description="Basic and acidic residues" evidence="2">
    <location>
        <begin position="90"/>
        <end position="99"/>
    </location>
</feature>
<name>A0A1E3NJD3_9ASCO</name>
<sequence>MANAEPPRPAGLSVEKKPSITEDLHLKSVPNSSEKDDNALKSSSGTQSKKSLTKIKEEDSATSIDNISVPAPTPLNKSDEQTRNGIVSKSESDDQPRKTFAEVTQELKAQLNKTAEEVEKSDNEFERLIGNLEKKIQALRVQLDSSK</sequence>
<accession>A0A1E3NJD3</accession>